<accession>A0A0C2TGF2</accession>
<gene>
    <name evidence="1" type="ORF">M378DRAFT_161627</name>
</gene>
<dbReference type="Proteomes" id="UP000054549">
    <property type="component" value="Unassembled WGS sequence"/>
</dbReference>
<dbReference type="InParanoid" id="A0A0C2TGF2"/>
<dbReference type="AlphaFoldDB" id="A0A0C2TGF2"/>
<dbReference type="HOGENOM" id="CLU_2385676_0_0_1"/>
<dbReference type="EMBL" id="KN818239">
    <property type="protein sequence ID" value="KIL65979.1"/>
    <property type="molecule type" value="Genomic_DNA"/>
</dbReference>
<evidence type="ECO:0000313" key="1">
    <source>
        <dbReference type="EMBL" id="KIL65979.1"/>
    </source>
</evidence>
<keyword evidence="2" id="KW-1185">Reference proteome</keyword>
<sequence length="94" mass="9989">MITDQTPAFAIDTLTIQCNVIGTAVSSPDTCQQFPDGHTAMSSQGNASMEDLTNQGLQVYRFTFSGPDYSALYLTPQSVGNAEHTIVGGVNQSK</sequence>
<proteinExistence type="predicted"/>
<protein>
    <submittedName>
        <fullName evidence="1">Uncharacterized protein</fullName>
    </submittedName>
</protein>
<evidence type="ECO:0000313" key="2">
    <source>
        <dbReference type="Proteomes" id="UP000054549"/>
    </source>
</evidence>
<organism evidence="1 2">
    <name type="scientific">Amanita muscaria (strain Koide BX008)</name>
    <dbReference type="NCBI Taxonomy" id="946122"/>
    <lineage>
        <taxon>Eukaryota</taxon>
        <taxon>Fungi</taxon>
        <taxon>Dikarya</taxon>
        <taxon>Basidiomycota</taxon>
        <taxon>Agaricomycotina</taxon>
        <taxon>Agaricomycetes</taxon>
        <taxon>Agaricomycetidae</taxon>
        <taxon>Agaricales</taxon>
        <taxon>Pluteineae</taxon>
        <taxon>Amanitaceae</taxon>
        <taxon>Amanita</taxon>
    </lineage>
</organism>
<name>A0A0C2TGF2_AMAMK</name>
<reference evidence="1 2" key="1">
    <citation type="submission" date="2014-04" db="EMBL/GenBank/DDBJ databases">
        <title>Evolutionary Origins and Diversification of the Mycorrhizal Mutualists.</title>
        <authorList>
            <consortium name="DOE Joint Genome Institute"/>
            <consortium name="Mycorrhizal Genomics Consortium"/>
            <person name="Kohler A."/>
            <person name="Kuo A."/>
            <person name="Nagy L.G."/>
            <person name="Floudas D."/>
            <person name="Copeland A."/>
            <person name="Barry K.W."/>
            <person name="Cichocki N."/>
            <person name="Veneault-Fourrey C."/>
            <person name="LaButti K."/>
            <person name="Lindquist E.A."/>
            <person name="Lipzen A."/>
            <person name="Lundell T."/>
            <person name="Morin E."/>
            <person name="Murat C."/>
            <person name="Riley R."/>
            <person name="Ohm R."/>
            <person name="Sun H."/>
            <person name="Tunlid A."/>
            <person name="Henrissat B."/>
            <person name="Grigoriev I.V."/>
            <person name="Hibbett D.S."/>
            <person name="Martin F."/>
        </authorList>
    </citation>
    <scope>NUCLEOTIDE SEQUENCE [LARGE SCALE GENOMIC DNA]</scope>
    <source>
        <strain evidence="1 2">Koide BX008</strain>
    </source>
</reference>